<dbReference type="InterPro" id="IPR041881">
    <property type="entry name" value="PqqD_sf"/>
</dbReference>
<dbReference type="RefSeq" id="WP_345397737.1">
    <property type="nucleotide sequence ID" value="NZ_BAABLA010000027.1"/>
</dbReference>
<gene>
    <name evidence="1" type="ORF">ACFQGD_21590</name>
</gene>
<protein>
    <submittedName>
        <fullName evidence="1">PqqD family protein</fullName>
    </submittedName>
</protein>
<comment type="caution">
    <text evidence="1">The sequence shown here is derived from an EMBL/GenBank/DDBJ whole genome shotgun (WGS) entry which is preliminary data.</text>
</comment>
<dbReference type="InterPro" id="IPR008792">
    <property type="entry name" value="PQQD"/>
</dbReference>
<proteinExistence type="predicted"/>
<evidence type="ECO:0000313" key="1">
    <source>
        <dbReference type="EMBL" id="MFC6869739.1"/>
    </source>
</evidence>
<reference evidence="2" key="1">
    <citation type="journal article" date="2019" name="Int. J. Syst. Evol. Microbiol.">
        <title>The Global Catalogue of Microorganisms (GCM) 10K type strain sequencing project: providing services to taxonomists for standard genome sequencing and annotation.</title>
        <authorList>
            <consortium name="The Broad Institute Genomics Platform"/>
            <consortium name="The Broad Institute Genome Sequencing Center for Infectious Disease"/>
            <person name="Wu L."/>
            <person name="Ma J."/>
        </authorList>
    </citation>
    <scope>NUCLEOTIDE SEQUENCE [LARGE SCALE GENOMIC DNA]</scope>
    <source>
        <strain evidence="2">KCTC 32255</strain>
    </source>
</reference>
<accession>A0ABW2C4G9</accession>
<dbReference type="Proteomes" id="UP001596337">
    <property type="component" value="Unassembled WGS sequence"/>
</dbReference>
<dbReference type="Gene3D" id="1.10.10.1150">
    <property type="entry name" value="Coenzyme PQQ synthesis protein D (PqqD)"/>
    <property type="match status" value="1"/>
</dbReference>
<dbReference type="Pfam" id="PF05402">
    <property type="entry name" value="PqqD"/>
    <property type="match status" value="1"/>
</dbReference>
<keyword evidence="2" id="KW-1185">Reference proteome</keyword>
<organism evidence="1 2">
    <name type="scientific">Haloechinothrix salitolerans</name>
    <dbReference type="NCBI Taxonomy" id="926830"/>
    <lineage>
        <taxon>Bacteria</taxon>
        <taxon>Bacillati</taxon>
        <taxon>Actinomycetota</taxon>
        <taxon>Actinomycetes</taxon>
        <taxon>Pseudonocardiales</taxon>
        <taxon>Pseudonocardiaceae</taxon>
        <taxon>Haloechinothrix</taxon>
    </lineage>
</organism>
<name>A0ABW2C4G9_9PSEU</name>
<dbReference type="EMBL" id="JBHSXX010000001">
    <property type="protein sequence ID" value="MFC6869739.1"/>
    <property type="molecule type" value="Genomic_DNA"/>
</dbReference>
<sequence>MPTSTGLAAVTSLGVTGHRFTANLVMTMLARDKGGIMRVRLADTSARTIGDETIVLNLPRSRYFTIKGVGVRLFELLVEDRSVDDLVDTIVSEYDVDRAVARRDVESFVARLRDEGLVH</sequence>
<evidence type="ECO:0000313" key="2">
    <source>
        <dbReference type="Proteomes" id="UP001596337"/>
    </source>
</evidence>